<feature type="domain" description="Transglycosylase SLT" evidence="3">
    <location>
        <begin position="40"/>
        <end position="336"/>
    </location>
</feature>
<evidence type="ECO:0000259" key="3">
    <source>
        <dbReference type="Pfam" id="PF13406"/>
    </source>
</evidence>
<dbReference type="Proteomes" id="UP001055153">
    <property type="component" value="Unassembled WGS sequence"/>
</dbReference>
<dbReference type="EMBL" id="BPQQ01000095">
    <property type="protein sequence ID" value="GJE03874.1"/>
    <property type="molecule type" value="Genomic_DNA"/>
</dbReference>
<reference evidence="4" key="1">
    <citation type="journal article" date="2021" name="Front. Microbiol.">
        <title>Comprehensive Comparative Genomics and Phenotyping of Methylobacterium Species.</title>
        <authorList>
            <person name="Alessa O."/>
            <person name="Ogura Y."/>
            <person name="Fujitani Y."/>
            <person name="Takami H."/>
            <person name="Hayashi T."/>
            <person name="Sahin N."/>
            <person name="Tani A."/>
        </authorList>
    </citation>
    <scope>NUCLEOTIDE SEQUENCE</scope>
    <source>
        <strain evidence="4">DSM 17168</strain>
    </source>
</reference>
<dbReference type="Pfam" id="PF01471">
    <property type="entry name" value="PG_binding_1"/>
    <property type="match status" value="1"/>
</dbReference>
<dbReference type="SUPFAM" id="SSF47090">
    <property type="entry name" value="PGBD-like"/>
    <property type="match status" value="1"/>
</dbReference>
<dbReference type="PANTHER" id="PTHR30163">
    <property type="entry name" value="MEMBRANE-BOUND LYTIC MUREIN TRANSGLYCOSYLASE B"/>
    <property type="match status" value="1"/>
</dbReference>
<name>A0ABQ4SMV8_9HYPH</name>
<reference evidence="4" key="2">
    <citation type="submission" date="2021-08" db="EMBL/GenBank/DDBJ databases">
        <authorList>
            <person name="Tani A."/>
            <person name="Ola A."/>
            <person name="Ogura Y."/>
            <person name="Katsura K."/>
            <person name="Hayashi T."/>
        </authorList>
    </citation>
    <scope>NUCLEOTIDE SEQUENCE</scope>
    <source>
        <strain evidence="4">DSM 17168</strain>
    </source>
</reference>
<evidence type="ECO:0000313" key="4">
    <source>
        <dbReference type="EMBL" id="GJE03874.1"/>
    </source>
</evidence>
<dbReference type="NCBIfam" id="TIGR02283">
    <property type="entry name" value="MltB_2"/>
    <property type="match status" value="1"/>
</dbReference>
<evidence type="ECO:0000313" key="5">
    <source>
        <dbReference type="Proteomes" id="UP001055153"/>
    </source>
</evidence>
<dbReference type="InterPro" id="IPR011970">
    <property type="entry name" value="MltB_2"/>
</dbReference>
<dbReference type="Gene3D" id="1.10.8.350">
    <property type="entry name" value="Bacterial muramidase"/>
    <property type="match status" value="1"/>
</dbReference>
<protein>
    <submittedName>
        <fullName evidence="4">Tn3 family transposase TnXax1</fullName>
    </submittedName>
</protein>
<dbReference type="InterPro" id="IPR036365">
    <property type="entry name" value="PGBD-like_sf"/>
</dbReference>
<evidence type="ECO:0000256" key="1">
    <source>
        <dbReference type="SAM" id="SignalP"/>
    </source>
</evidence>
<dbReference type="InterPro" id="IPR031304">
    <property type="entry name" value="SLT_2"/>
</dbReference>
<feature type="chain" id="PRO_5046730231" evidence="1">
    <location>
        <begin position="30"/>
        <end position="416"/>
    </location>
</feature>
<proteinExistence type="predicted"/>
<feature type="signal peptide" evidence="1">
    <location>
        <begin position="1"/>
        <end position="29"/>
    </location>
</feature>
<dbReference type="SUPFAM" id="SSF53955">
    <property type="entry name" value="Lysozyme-like"/>
    <property type="match status" value="1"/>
</dbReference>
<evidence type="ECO:0000259" key="2">
    <source>
        <dbReference type="Pfam" id="PF01471"/>
    </source>
</evidence>
<sequence length="416" mass="44436">MRALVSFGRCRPALAGAALLVASGLQVVAQAPEAPAPEAFTACTRDLAGAAEAQGIPQALAEEQLVPLTPDPEVLAASRRQAEFETPLWDYLDTATKPSRVAAGQAKLREWEGPLAAIEARYGVDRHVLVAIWGIESGYGAVLDDLARVRPVIRSLATLACGGGERTALWREELVAALRLLAQGSVPPGAMTGSWAGAMGHTQFMPTTALRHALDFDGDGARDIWRSVPDALASTANYLRGVGWRPGERWGYEVVLPPGFDVALADEVTARPLPEWQRLGLRPAGPVAFAEMQTPARLLLPAGARGPAFLLLPNFDAILRYNTALSYALAVAHLSDRLRGEPGFAQDWPRGDRPLSAEERRDLQTGLAARGFPVGGIDGRVGPRTRAAIRAFQAAEGLVPDGYPDPALLDRLRPAR</sequence>
<dbReference type="Pfam" id="PF13406">
    <property type="entry name" value="SLT_2"/>
    <property type="match status" value="1"/>
</dbReference>
<keyword evidence="1" id="KW-0732">Signal</keyword>
<dbReference type="InterPro" id="IPR002477">
    <property type="entry name" value="Peptidoglycan-bd-like"/>
</dbReference>
<dbReference type="PANTHER" id="PTHR30163:SF8">
    <property type="entry name" value="LYTIC MUREIN TRANSGLYCOSYLASE"/>
    <property type="match status" value="1"/>
</dbReference>
<dbReference type="InterPro" id="IPR043426">
    <property type="entry name" value="MltB-like"/>
</dbReference>
<comment type="caution">
    <text evidence="4">The sequence shown here is derived from an EMBL/GenBank/DDBJ whole genome shotgun (WGS) entry which is preliminary data.</text>
</comment>
<organism evidence="4 5">
    <name type="scientific">Methylobacterium isbiliense</name>
    <dbReference type="NCBI Taxonomy" id="315478"/>
    <lineage>
        <taxon>Bacteria</taxon>
        <taxon>Pseudomonadati</taxon>
        <taxon>Pseudomonadota</taxon>
        <taxon>Alphaproteobacteria</taxon>
        <taxon>Hyphomicrobiales</taxon>
        <taxon>Methylobacteriaceae</taxon>
        <taxon>Methylobacterium</taxon>
    </lineage>
</organism>
<dbReference type="InterPro" id="IPR036366">
    <property type="entry name" value="PGBDSf"/>
</dbReference>
<keyword evidence="5" id="KW-1185">Reference proteome</keyword>
<feature type="domain" description="Peptidoglycan binding-like" evidence="2">
    <location>
        <begin position="357"/>
        <end position="412"/>
    </location>
</feature>
<dbReference type="Gene3D" id="1.10.530.10">
    <property type="match status" value="1"/>
</dbReference>
<gene>
    <name evidence="4" type="ORF">GMJLKIPL_5831</name>
</gene>
<accession>A0ABQ4SMV8</accession>
<dbReference type="Gene3D" id="1.10.101.10">
    <property type="entry name" value="PGBD-like superfamily/PGBD"/>
    <property type="match status" value="1"/>
</dbReference>
<dbReference type="InterPro" id="IPR023346">
    <property type="entry name" value="Lysozyme-like_dom_sf"/>
</dbReference>
<dbReference type="RefSeq" id="WP_238241250.1">
    <property type="nucleotide sequence ID" value="NZ_BPQQ01000095.1"/>
</dbReference>
<dbReference type="CDD" id="cd13399">
    <property type="entry name" value="Slt35-like"/>
    <property type="match status" value="1"/>
</dbReference>